<dbReference type="EnsemblMetazoa" id="XM_019906954.1">
    <property type="protein sequence ID" value="XP_019762513.1"/>
    <property type="gene ID" value="LOC109539295"/>
</dbReference>
<name>A0AAR5PNB1_DENPD</name>
<dbReference type="GeneID" id="109539295"/>
<keyword evidence="2" id="KW-0732">Signal</keyword>
<feature type="signal peptide" evidence="2">
    <location>
        <begin position="1"/>
        <end position="22"/>
    </location>
</feature>
<evidence type="ECO:0000313" key="3">
    <source>
        <dbReference type="EnsemblMetazoa" id="XP_019762513.1"/>
    </source>
</evidence>
<accession>A0AAR5PNB1</accession>
<feature type="chain" id="PRO_5043995022" description="DUF4794 domain-containing protein" evidence="2">
    <location>
        <begin position="23"/>
        <end position="565"/>
    </location>
</feature>
<sequence length="565" mass="63707">MRQRSRWKPLSCLLLLAQVASAANFEEESARNRNAQKGLFSPRMDYNQWKPLGRGDPLKNDPTFDYVPPALDRVHYWVDTEPHPQDASSSSRDPSHKSEILLLGVASKKPAVPSGFNQQAIDRRDSYHEFYSPNQRIARPNYFPSMTSQIVPNLVSLANQVLDRTLFSKVPYTVLMPPPKDQHALTSPMTQRPHFSTPLPQGGSGVTVEESNLVYQSSSHGGLKDFEAVPSISWELPATTEASFMLAPPKSFMRIQFAPQNYSNKILEASGSNQNINYVTPPPLADTHMTYKGHVSDDNDIADSYVKIEKPQAQMDHMGVEINNVHPMPFRATGEYNSMQMIRDMETLQPPPVTHSPVYVQSTNPVVRLLEKDLPRTTPKSLPTSPEPTTMEPISTITPEDFPDASTTEVTTMQTLTTDPLFKHYKQPIEPMKGPLYLIIQGHSKVKTYKPANQIDGVPVQETNEIPYNVDFSIKHLHGFEQQEDFLKNAEILARKRQARNGNLQTLKHLVQTGFGRIDVEREQTELKRRSDGDVGETELERGYEVVDGTELTTERYMKGIVEEA</sequence>
<feature type="compositionally biased region" description="Polar residues" evidence="1">
    <location>
        <begin position="378"/>
        <end position="398"/>
    </location>
</feature>
<protein>
    <recommendedName>
        <fullName evidence="5">DUF4794 domain-containing protein</fullName>
    </recommendedName>
</protein>
<reference evidence="3" key="2">
    <citation type="submission" date="2024-08" db="UniProtKB">
        <authorList>
            <consortium name="EnsemblMetazoa"/>
        </authorList>
    </citation>
    <scope>IDENTIFICATION</scope>
</reference>
<evidence type="ECO:0000313" key="4">
    <source>
        <dbReference type="Proteomes" id="UP000019118"/>
    </source>
</evidence>
<evidence type="ECO:0000256" key="1">
    <source>
        <dbReference type="SAM" id="MobiDB-lite"/>
    </source>
</evidence>
<reference evidence="4" key="1">
    <citation type="journal article" date="2013" name="Genome Biol.">
        <title>Draft genome of the mountain pine beetle, Dendroctonus ponderosae Hopkins, a major forest pest.</title>
        <authorList>
            <person name="Keeling C.I."/>
            <person name="Yuen M.M."/>
            <person name="Liao N.Y."/>
            <person name="Docking T.R."/>
            <person name="Chan S.K."/>
            <person name="Taylor G.A."/>
            <person name="Palmquist D.L."/>
            <person name="Jackman S.D."/>
            <person name="Nguyen A."/>
            <person name="Li M."/>
            <person name="Henderson H."/>
            <person name="Janes J.K."/>
            <person name="Zhao Y."/>
            <person name="Pandoh P."/>
            <person name="Moore R."/>
            <person name="Sperling F.A."/>
            <person name="Huber D.P."/>
            <person name="Birol I."/>
            <person name="Jones S.J."/>
            <person name="Bohlmann J."/>
        </authorList>
    </citation>
    <scope>NUCLEOTIDE SEQUENCE</scope>
</reference>
<evidence type="ECO:0008006" key="5">
    <source>
        <dbReference type="Google" id="ProtNLM"/>
    </source>
</evidence>
<evidence type="ECO:0000256" key="2">
    <source>
        <dbReference type="SAM" id="SignalP"/>
    </source>
</evidence>
<dbReference type="KEGG" id="dpa:109539295"/>
<proteinExistence type="predicted"/>
<keyword evidence="4" id="KW-1185">Reference proteome</keyword>
<dbReference type="Proteomes" id="UP000019118">
    <property type="component" value="Unassembled WGS sequence"/>
</dbReference>
<feature type="region of interest" description="Disordered" evidence="1">
    <location>
        <begin position="375"/>
        <end position="404"/>
    </location>
</feature>
<organism evidence="3 4">
    <name type="scientific">Dendroctonus ponderosae</name>
    <name type="common">Mountain pine beetle</name>
    <dbReference type="NCBI Taxonomy" id="77166"/>
    <lineage>
        <taxon>Eukaryota</taxon>
        <taxon>Metazoa</taxon>
        <taxon>Ecdysozoa</taxon>
        <taxon>Arthropoda</taxon>
        <taxon>Hexapoda</taxon>
        <taxon>Insecta</taxon>
        <taxon>Pterygota</taxon>
        <taxon>Neoptera</taxon>
        <taxon>Endopterygota</taxon>
        <taxon>Coleoptera</taxon>
        <taxon>Polyphaga</taxon>
        <taxon>Cucujiformia</taxon>
        <taxon>Curculionidae</taxon>
        <taxon>Scolytinae</taxon>
        <taxon>Dendroctonus</taxon>
    </lineage>
</organism>
<dbReference type="AlphaFoldDB" id="A0AAR5PNB1"/>